<keyword evidence="1" id="KW-0560">Oxidoreductase</keyword>
<dbReference type="InterPro" id="IPR036291">
    <property type="entry name" value="NAD(P)-bd_dom_sf"/>
</dbReference>
<sequence length="251" mass="26592">MPDRMKGKVAIVTGAASGFGKGIAATFQSEGGSVVITDLSEETGASVAKEIGATFVRADVTKREDWEKVLKQTLDSYGRLDVVINNAGTTYANKPTETVTDKDFDFVFDVNVKSIYLSTNVILPYFLKEGIKGSFVTIASTAGLRPRPGLAWYNASKAAVINATKSMAVEYGPKGIRFNSVCPVFAAGTGLSSKFLGKEDTDENRKGFVATIPLGRSSTPQDIANACLYLSSDEGAFITGVALEVDGGRCV</sequence>
<dbReference type="PRINTS" id="PR00081">
    <property type="entry name" value="GDHRDH"/>
</dbReference>
<dbReference type="InterPro" id="IPR002347">
    <property type="entry name" value="SDR_fam"/>
</dbReference>
<dbReference type="NCBIfam" id="NF005559">
    <property type="entry name" value="PRK07231.1"/>
    <property type="match status" value="1"/>
</dbReference>
<name>A0ABR0KIA6_9EURO</name>
<organism evidence="2 3">
    <name type="scientific">Lithohypha guttulata</name>
    <dbReference type="NCBI Taxonomy" id="1690604"/>
    <lineage>
        <taxon>Eukaryota</taxon>
        <taxon>Fungi</taxon>
        <taxon>Dikarya</taxon>
        <taxon>Ascomycota</taxon>
        <taxon>Pezizomycotina</taxon>
        <taxon>Eurotiomycetes</taxon>
        <taxon>Chaetothyriomycetidae</taxon>
        <taxon>Chaetothyriales</taxon>
        <taxon>Trichomeriaceae</taxon>
        <taxon>Lithohypha</taxon>
    </lineage>
</organism>
<dbReference type="Gene3D" id="3.40.50.720">
    <property type="entry name" value="NAD(P)-binding Rossmann-like Domain"/>
    <property type="match status" value="1"/>
</dbReference>
<evidence type="ECO:0000313" key="2">
    <source>
        <dbReference type="EMBL" id="KAK5096282.1"/>
    </source>
</evidence>
<keyword evidence="3" id="KW-1185">Reference proteome</keyword>
<dbReference type="SUPFAM" id="SSF51735">
    <property type="entry name" value="NAD(P)-binding Rossmann-fold domains"/>
    <property type="match status" value="1"/>
</dbReference>
<accession>A0ABR0KIA6</accession>
<dbReference type="Proteomes" id="UP001345013">
    <property type="component" value="Unassembled WGS sequence"/>
</dbReference>
<dbReference type="PANTHER" id="PTHR43639">
    <property type="entry name" value="OXIDOREDUCTASE, SHORT-CHAIN DEHYDROGENASE/REDUCTASE FAMILY (AFU_ORTHOLOGUE AFUA_5G02870)"/>
    <property type="match status" value="1"/>
</dbReference>
<dbReference type="PRINTS" id="PR00080">
    <property type="entry name" value="SDRFAMILY"/>
</dbReference>
<evidence type="ECO:0000313" key="3">
    <source>
        <dbReference type="Proteomes" id="UP001345013"/>
    </source>
</evidence>
<protein>
    <submittedName>
        <fullName evidence="2">Uncharacterized protein</fullName>
    </submittedName>
</protein>
<reference evidence="2 3" key="1">
    <citation type="submission" date="2023-08" db="EMBL/GenBank/DDBJ databases">
        <title>Black Yeasts Isolated from many extreme environments.</title>
        <authorList>
            <person name="Coleine C."/>
            <person name="Stajich J.E."/>
            <person name="Selbmann L."/>
        </authorList>
    </citation>
    <scope>NUCLEOTIDE SEQUENCE [LARGE SCALE GENOMIC DNA]</scope>
    <source>
        <strain evidence="2 3">CCFEE 5885</strain>
    </source>
</reference>
<dbReference type="PANTHER" id="PTHR43639:SF5">
    <property type="entry name" value="OXIDOREDUCTASE, SHORT-CHAIN DEHYDROGENASE_REDUCTASE FAMILY (AFU_ORTHOLOGUE AFUA_6G09140)"/>
    <property type="match status" value="1"/>
</dbReference>
<evidence type="ECO:0000256" key="1">
    <source>
        <dbReference type="ARBA" id="ARBA00023002"/>
    </source>
</evidence>
<gene>
    <name evidence="2" type="ORF">LTR24_002688</name>
</gene>
<dbReference type="EMBL" id="JAVRRG010000023">
    <property type="protein sequence ID" value="KAK5096282.1"/>
    <property type="molecule type" value="Genomic_DNA"/>
</dbReference>
<dbReference type="Pfam" id="PF13561">
    <property type="entry name" value="adh_short_C2"/>
    <property type="match status" value="1"/>
</dbReference>
<comment type="caution">
    <text evidence="2">The sequence shown here is derived from an EMBL/GenBank/DDBJ whole genome shotgun (WGS) entry which is preliminary data.</text>
</comment>
<proteinExistence type="predicted"/>